<dbReference type="SUPFAM" id="SSF53955">
    <property type="entry name" value="Lysozyme-like"/>
    <property type="match status" value="1"/>
</dbReference>
<protein>
    <submittedName>
        <fullName evidence="13">Membrane carboxypeptidase (Penicillin-binding protein)</fullName>
    </submittedName>
</protein>
<evidence type="ECO:0000256" key="2">
    <source>
        <dbReference type="ARBA" id="ARBA00022670"/>
    </source>
</evidence>
<dbReference type="InterPro" id="IPR001460">
    <property type="entry name" value="PCN-bd_Tpept"/>
</dbReference>
<feature type="domain" description="Penicillin-binding protein transpeptidase" evidence="11">
    <location>
        <begin position="515"/>
        <end position="766"/>
    </location>
</feature>
<dbReference type="InterPro" id="IPR036950">
    <property type="entry name" value="PBP_transglycosylase"/>
</dbReference>
<feature type="compositionally biased region" description="Gly residues" evidence="9">
    <location>
        <begin position="857"/>
        <end position="870"/>
    </location>
</feature>
<dbReference type="SUPFAM" id="SSF56601">
    <property type="entry name" value="beta-lactamase/transpeptidase-like"/>
    <property type="match status" value="1"/>
</dbReference>
<dbReference type="InterPro" id="IPR023346">
    <property type="entry name" value="Lysozyme-like_dom_sf"/>
</dbReference>
<evidence type="ECO:0000256" key="9">
    <source>
        <dbReference type="SAM" id="MobiDB-lite"/>
    </source>
</evidence>
<keyword evidence="10" id="KW-1133">Transmembrane helix</keyword>
<evidence type="ECO:0000259" key="12">
    <source>
        <dbReference type="Pfam" id="PF00912"/>
    </source>
</evidence>
<reference evidence="13 14" key="1">
    <citation type="submission" date="2017-06" db="EMBL/GenBank/DDBJ databases">
        <authorList>
            <person name="Kim H.J."/>
            <person name="Triplett B.A."/>
        </authorList>
    </citation>
    <scope>NUCLEOTIDE SEQUENCE [LARGE SCALE GENOMIC DNA]</scope>
    <source>
        <strain evidence="13 14">DSM 45207</strain>
    </source>
</reference>
<dbReference type="RefSeq" id="WP_245818466.1">
    <property type="nucleotide sequence ID" value="NZ_FZNW01000001.1"/>
</dbReference>
<feature type="compositionally biased region" description="Gly residues" evidence="9">
    <location>
        <begin position="181"/>
        <end position="190"/>
    </location>
</feature>
<dbReference type="GO" id="GO:0006508">
    <property type="term" value="P:proteolysis"/>
    <property type="evidence" value="ECO:0007669"/>
    <property type="project" value="UniProtKB-KW"/>
</dbReference>
<dbReference type="InterPro" id="IPR012338">
    <property type="entry name" value="Beta-lactam/transpept-like"/>
</dbReference>
<evidence type="ECO:0000256" key="7">
    <source>
        <dbReference type="ARBA" id="ARBA00034000"/>
    </source>
</evidence>
<accession>A0A238V012</accession>
<evidence type="ECO:0000256" key="4">
    <source>
        <dbReference type="ARBA" id="ARBA00022679"/>
    </source>
</evidence>
<name>A0A238V012_9PSEU</name>
<dbReference type="AlphaFoldDB" id="A0A238V012"/>
<dbReference type="Gene3D" id="3.40.710.10">
    <property type="entry name" value="DD-peptidase/beta-lactamase superfamily"/>
    <property type="match status" value="1"/>
</dbReference>
<keyword evidence="10" id="KW-0472">Membrane</keyword>
<feature type="compositionally biased region" description="Basic and acidic residues" evidence="9">
    <location>
        <begin position="842"/>
        <end position="856"/>
    </location>
</feature>
<evidence type="ECO:0000256" key="10">
    <source>
        <dbReference type="SAM" id="Phobius"/>
    </source>
</evidence>
<feature type="compositionally biased region" description="Gly residues" evidence="9">
    <location>
        <begin position="77"/>
        <end position="87"/>
    </location>
</feature>
<dbReference type="GO" id="GO:0030288">
    <property type="term" value="C:outer membrane-bounded periplasmic space"/>
    <property type="evidence" value="ECO:0007669"/>
    <property type="project" value="TreeGrafter"/>
</dbReference>
<keyword evidence="5" id="KW-0378">Hydrolase</keyword>
<evidence type="ECO:0000313" key="13">
    <source>
        <dbReference type="EMBL" id="SNR27374.1"/>
    </source>
</evidence>
<dbReference type="Pfam" id="PF00912">
    <property type="entry name" value="Transgly"/>
    <property type="match status" value="1"/>
</dbReference>
<evidence type="ECO:0000256" key="5">
    <source>
        <dbReference type="ARBA" id="ARBA00022801"/>
    </source>
</evidence>
<dbReference type="PANTHER" id="PTHR32282:SF34">
    <property type="entry name" value="PENICILLIN-BINDING PROTEIN 1A"/>
    <property type="match status" value="1"/>
</dbReference>
<dbReference type="GO" id="GO:0008955">
    <property type="term" value="F:peptidoglycan glycosyltransferase activity"/>
    <property type="evidence" value="ECO:0007669"/>
    <property type="project" value="UniProtKB-EC"/>
</dbReference>
<evidence type="ECO:0000313" key="14">
    <source>
        <dbReference type="Proteomes" id="UP000198348"/>
    </source>
</evidence>
<keyword evidence="4" id="KW-0808">Transferase</keyword>
<feature type="compositionally biased region" description="Low complexity" evidence="9">
    <location>
        <begin position="60"/>
        <end position="73"/>
    </location>
</feature>
<gene>
    <name evidence="13" type="ORF">SAMN06265360_10160</name>
</gene>
<dbReference type="EMBL" id="FZNW01000001">
    <property type="protein sequence ID" value="SNR27374.1"/>
    <property type="molecule type" value="Genomic_DNA"/>
</dbReference>
<dbReference type="GO" id="GO:0008658">
    <property type="term" value="F:penicillin binding"/>
    <property type="evidence" value="ECO:0007669"/>
    <property type="project" value="InterPro"/>
</dbReference>
<evidence type="ECO:0000256" key="1">
    <source>
        <dbReference type="ARBA" id="ARBA00022645"/>
    </source>
</evidence>
<evidence type="ECO:0000256" key="6">
    <source>
        <dbReference type="ARBA" id="ARBA00023268"/>
    </source>
</evidence>
<keyword evidence="3" id="KW-0328">Glycosyltransferase</keyword>
<dbReference type="Proteomes" id="UP000198348">
    <property type="component" value="Unassembled WGS sequence"/>
</dbReference>
<dbReference type="InterPro" id="IPR001264">
    <property type="entry name" value="Glyco_trans_51"/>
</dbReference>
<feature type="compositionally biased region" description="Gly residues" evidence="9">
    <location>
        <begin position="878"/>
        <end position="893"/>
    </location>
</feature>
<proteinExistence type="predicted"/>
<dbReference type="InterPro" id="IPR050396">
    <property type="entry name" value="Glycosyltr_51/Transpeptidase"/>
</dbReference>
<dbReference type="PANTHER" id="PTHR32282">
    <property type="entry name" value="BINDING PROTEIN TRANSPEPTIDASE, PUTATIVE-RELATED"/>
    <property type="match status" value="1"/>
</dbReference>
<feature type="compositionally biased region" description="Acidic residues" evidence="9">
    <location>
        <begin position="912"/>
        <end position="928"/>
    </location>
</feature>
<feature type="region of interest" description="Disordered" evidence="9">
    <location>
        <begin position="1"/>
        <end position="148"/>
    </location>
</feature>
<keyword evidence="10" id="KW-0812">Transmembrane</keyword>
<feature type="region of interest" description="Disordered" evidence="9">
    <location>
        <begin position="815"/>
        <end position="928"/>
    </location>
</feature>
<dbReference type="Gene3D" id="1.10.3810.10">
    <property type="entry name" value="Biosynthetic peptidoglycan transglycosylase-like"/>
    <property type="match status" value="1"/>
</dbReference>
<keyword evidence="2" id="KW-0645">Protease</keyword>
<comment type="catalytic activity">
    <reaction evidence="7">
        <text>Preferential cleavage: (Ac)2-L-Lys-D-Ala-|-D-Ala. Also transpeptidation of peptidyl-alanyl moieties that are N-acyl substituents of D-alanine.</text>
        <dbReference type="EC" id="3.4.16.4"/>
    </reaction>
</comment>
<dbReference type="GO" id="GO:0009252">
    <property type="term" value="P:peptidoglycan biosynthetic process"/>
    <property type="evidence" value="ECO:0007669"/>
    <property type="project" value="TreeGrafter"/>
</dbReference>
<evidence type="ECO:0000256" key="3">
    <source>
        <dbReference type="ARBA" id="ARBA00022676"/>
    </source>
</evidence>
<feature type="region of interest" description="Disordered" evidence="9">
    <location>
        <begin position="173"/>
        <end position="196"/>
    </location>
</feature>
<dbReference type="GO" id="GO:0009002">
    <property type="term" value="F:serine-type D-Ala-D-Ala carboxypeptidase activity"/>
    <property type="evidence" value="ECO:0007669"/>
    <property type="project" value="UniProtKB-EC"/>
</dbReference>
<evidence type="ECO:0000259" key="11">
    <source>
        <dbReference type="Pfam" id="PF00905"/>
    </source>
</evidence>
<feature type="domain" description="Glycosyl transferase family 51" evidence="12">
    <location>
        <begin position="261"/>
        <end position="422"/>
    </location>
</feature>
<feature type="compositionally biased region" description="Gly residues" evidence="9">
    <location>
        <begin position="901"/>
        <end position="911"/>
    </location>
</feature>
<feature type="transmembrane region" description="Helical" evidence="10">
    <location>
        <begin position="207"/>
        <end position="229"/>
    </location>
</feature>
<comment type="catalytic activity">
    <reaction evidence="8">
        <text>[GlcNAc-(1-&gt;4)-Mur2Ac(oyl-L-Ala-gamma-D-Glu-L-Lys-D-Ala-D-Ala)](n)-di-trans,octa-cis-undecaprenyl diphosphate + beta-D-GlcNAc-(1-&gt;4)-Mur2Ac(oyl-L-Ala-gamma-D-Glu-L-Lys-D-Ala-D-Ala)-di-trans,octa-cis-undecaprenyl diphosphate = [GlcNAc-(1-&gt;4)-Mur2Ac(oyl-L-Ala-gamma-D-Glu-L-Lys-D-Ala-D-Ala)](n+1)-di-trans,octa-cis-undecaprenyl diphosphate + di-trans,octa-cis-undecaprenyl diphosphate + H(+)</text>
        <dbReference type="Rhea" id="RHEA:23708"/>
        <dbReference type="Rhea" id="RHEA-COMP:9602"/>
        <dbReference type="Rhea" id="RHEA-COMP:9603"/>
        <dbReference type="ChEBI" id="CHEBI:15378"/>
        <dbReference type="ChEBI" id="CHEBI:58405"/>
        <dbReference type="ChEBI" id="CHEBI:60033"/>
        <dbReference type="ChEBI" id="CHEBI:78435"/>
        <dbReference type="EC" id="2.4.99.28"/>
    </reaction>
</comment>
<evidence type="ECO:0000256" key="8">
    <source>
        <dbReference type="ARBA" id="ARBA00049902"/>
    </source>
</evidence>
<sequence length="928" mass="97815">MSDERRPGRHSYGGGNQPQWPSGEEPRWPTGEETQWERPPAGPARHGPPQWPGAQHSDPRGGQQPPAGADGPAGPTGPAGGMPGYGDPGQPPQQGGGGAPGRPHGSFDDDYVTEMLPPIDRDDYEPFPGAEPQLLTHRDDGAAAPADPAAEQRINAYLSGTAITGAAGSGVSAAHAESGADPGGDSGGGGDRTKPGRKRGVWLRRAIYTFVALFVVLPMAAFGITYLFVDVPTPHEVAEAQGGVVPYFYANGDEMGRDAPDGNRVVLSASEIPAEMKHAAYAAEDETFETNRGFDLTAIARAAYLQLTGGSGGGSTITQQYIKVATDSDEHTLQRKATEVVRAFKMNNQQTKSEIITAYLNTIYLGRGAYGVQAAAQAYYGKDVEELDKHEAAFLAGIIQAPSRSDNRDYAERRWNYVMDQMVANDWMSGAERAESTFPEPLPPEATQMTTMGGPKHYIKERINEELEEIGYSESEVRANSYQIHTTIEQRAQDIAQDSVREVMDGQPEMLRKALVAVDPNSGAVRAYYGGEVTEQNQRDWAHTARNPGSTMKPFDFVALLQQGKGPGETYDGSSPRTFGEGDEPVTINNVNGDSCANCTVAEAMKRSLNTVFYDIVVNDTGPAAVAKAARSAGMSERSELSTADAGIAIGGGATTVTPRDMAAAFATFAADGIQRDSHLISKLTTDDGETIYQHRPEGEPAFASDEEESEQIAGNVTQTLEPVLPYSNLSCAGGRPCAGKTGTHQSHEEGENSQAWMAGYTPSISIAVWVGDSGSDPIRDANGAKIYGSGLPGQIWKDFTDTYLEGTPHEDFTEVETIGEPAQPPRPTEWEQGGGDPDDAPPPRDENGREDEGRDNGGNGGGDDGTGGDGEGDDGGQDGGNGGGDDGTGDGTGGEDDGTDGGPGNGNGGQDGDDNGGDEDGTNDFMP</sequence>
<keyword evidence="1 13" id="KW-0121">Carboxypeptidase</keyword>
<keyword evidence="14" id="KW-1185">Reference proteome</keyword>
<dbReference type="Pfam" id="PF00905">
    <property type="entry name" value="Transpeptidase"/>
    <property type="match status" value="1"/>
</dbReference>
<keyword evidence="6" id="KW-0511">Multifunctional enzyme</keyword>
<organism evidence="13 14">
    <name type="scientific">Haloechinothrix alba</name>
    <dbReference type="NCBI Taxonomy" id="664784"/>
    <lineage>
        <taxon>Bacteria</taxon>
        <taxon>Bacillati</taxon>
        <taxon>Actinomycetota</taxon>
        <taxon>Actinomycetes</taxon>
        <taxon>Pseudonocardiales</taxon>
        <taxon>Pseudonocardiaceae</taxon>
        <taxon>Haloechinothrix</taxon>
    </lineage>
</organism>